<dbReference type="GO" id="GO:0046872">
    <property type="term" value="F:metal ion binding"/>
    <property type="evidence" value="ECO:0007669"/>
    <property type="project" value="UniProtKB-KW"/>
</dbReference>
<evidence type="ECO:0000256" key="1">
    <source>
        <dbReference type="ARBA" id="ARBA00004196"/>
    </source>
</evidence>
<keyword evidence="5 6" id="KW-0408">Iron</keyword>
<dbReference type="AlphaFoldDB" id="A0A518DDX8"/>
<dbReference type="OrthoDB" id="254108at2"/>
<evidence type="ECO:0000256" key="7">
    <source>
        <dbReference type="SAM" id="MobiDB-lite"/>
    </source>
</evidence>
<dbReference type="SUPFAM" id="SSF46626">
    <property type="entry name" value="Cytochrome c"/>
    <property type="match status" value="2"/>
</dbReference>
<evidence type="ECO:0000256" key="8">
    <source>
        <dbReference type="SAM" id="SignalP"/>
    </source>
</evidence>
<protein>
    <submittedName>
        <fullName evidence="10">Cytochrome c551 peroxidase</fullName>
        <ecNumber evidence="10">1.11.1.5</ecNumber>
    </submittedName>
</protein>
<sequence precursor="true">MRVSKNQRRLKVWPAVLMAFALPMTAPAQGPARGGPPGGVMGRGMGRDASMAADQAGFHFLLLNHGSIERSVTELPDGVRTQTTSADAEVAAQIRTHVAAMHRRMEQGRPVRRWDPLMAALFEKADLVDLEIAEIPGGIEATETSTDPETIALIQEHAKVVSGFVARGFAEAQLSHPTSGAIRESKPTPRTETQPQAKQRLLKQSAEFDRVYIPALALTNQGLQKPSLEALTRLREWLVAMREGPVEATSGDRPSLFDGAEQVVSESIRLAQAGELLKAHATLEPLREQLAARRRASDVDYPLDVLSDYHAVMEAIVKPAKDADASRLDAAAFERLRQQAAAAASVWARVEQTNFHVEGAGPRDEQLQQLESLIRANREAISRLNQALRGGDAAQVLAAAVGIKPPFAKLYMSFGDFTGLTKRASSAAGAPAAPNAPPSQLPDGWSALPASAEPPGEVPASNDLTELGKQLFFEPRISLTGTVSCNSCHNVMEGGDDGRTTSMGVLGRTGTRNSPTVWNAAFMPTQFWDGRAVTLEEQAGGPMLASPEMGMSSHDLVVSRLRLVPGYVEAFRKTFGGDDPVSIENTTKAIAAFERTLITPGSRYDRYAAGETSALTQQEARGMQHFEQVGCASCHAAPLFGGEFNEFPTMADDLFVQRHRLTEDRGRELATGDEADRYRFKTPTLRNITLTAPYLHNGSAATLEETVRLMGAVQLGEDLDDAQVADLVAFLGSLEGPFPEIAIPHLPSRAGESILPAGDPESETGAAPRP</sequence>
<keyword evidence="10" id="KW-0575">Peroxidase</keyword>
<proteinExistence type="predicted"/>
<evidence type="ECO:0000256" key="4">
    <source>
        <dbReference type="ARBA" id="ARBA00023002"/>
    </source>
</evidence>
<dbReference type="Proteomes" id="UP000317429">
    <property type="component" value="Chromosome"/>
</dbReference>
<keyword evidence="4 10" id="KW-0560">Oxidoreductase</keyword>
<reference evidence="10 11" key="1">
    <citation type="submission" date="2019-02" db="EMBL/GenBank/DDBJ databases">
        <title>Deep-cultivation of Planctomycetes and their phenomic and genomic characterization uncovers novel biology.</title>
        <authorList>
            <person name="Wiegand S."/>
            <person name="Jogler M."/>
            <person name="Boedeker C."/>
            <person name="Pinto D."/>
            <person name="Vollmers J."/>
            <person name="Rivas-Marin E."/>
            <person name="Kohn T."/>
            <person name="Peeters S.H."/>
            <person name="Heuer A."/>
            <person name="Rast P."/>
            <person name="Oberbeckmann S."/>
            <person name="Bunk B."/>
            <person name="Jeske O."/>
            <person name="Meyerdierks A."/>
            <person name="Storesund J.E."/>
            <person name="Kallscheuer N."/>
            <person name="Luecker S."/>
            <person name="Lage O.M."/>
            <person name="Pohl T."/>
            <person name="Merkel B.J."/>
            <person name="Hornburger P."/>
            <person name="Mueller R.-W."/>
            <person name="Bruemmer F."/>
            <person name="Labrenz M."/>
            <person name="Spormann A.M."/>
            <person name="Op den Camp H."/>
            <person name="Overmann J."/>
            <person name="Amann R."/>
            <person name="Jetten M.S.M."/>
            <person name="Mascher T."/>
            <person name="Medema M.H."/>
            <person name="Devos D.P."/>
            <person name="Kaster A.-K."/>
            <person name="Ovreas L."/>
            <person name="Rohde M."/>
            <person name="Galperin M.Y."/>
            <person name="Jogler C."/>
        </authorList>
    </citation>
    <scope>NUCLEOTIDE SEQUENCE [LARGE SCALE GENOMIC DNA]</scope>
    <source>
        <strain evidence="10 11">Pla175</strain>
    </source>
</reference>
<feature type="region of interest" description="Disordered" evidence="7">
    <location>
        <begin position="175"/>
        <end position="196"/>
    </location>
</feature>
<accession>A0A518DDX8</accession>
<dbReference type="GO" id="GO:0004130">
    <property type="term" value="F:cytochrome-c peroxidase activity"/>
    <property type="evidence" value="ECO:0007669"/>
    <property type="project" value="UniProtKB-EC"/>
</dbReference>
<dbReference type="PANTHER" id="PTHR30600">
    <property type="entry name" value="CYTOCHROME C PEROXIDASE-RELATED"/>
    <property type="match status" value="1"/>
</dbReference>
<keyword evidence="2 6" id="KW-0349">Heme</keyword>
<dbReference type="InterPro" id="IPR036909">
    <property type="entry name" value="Cyt_c-like_dom_sf"/>
</dbReference>
<comment type="subcellular location">
    <subcellularLocation>
        <location evidence="1">Cell envelope</location>
    </subcellularLocation>
</comment>
<feature type="region of interest" description="Disordered" evidence="7">
    <location>
        <begin position="427"/>
        <end position="459"/>
    </location>
</feature>
<dbReference type="GO" id="GO:0020037">
    <property type="term" value="F:heme binding"/>
    <property type="evidence" value="ECO:0007669"/>
    <property type="project" value="InterPro"/>
</dbReference>
<dbReference type="GO" id="GO:0030313">
    <property type="term" value="C:cell envelope"/>
    <property type="evidence" value="ECO:0007669"/>
    <property type="project" value="UniProtKB-SubCell"/>
</dbReference>
<evidence type="ECO:0000256" key="3">
    <source>
        <dbReference type="ARBA" id="ARBA00022723"/>
    </source>
</evidence>
<dbReference type="PANTHER" id="PTHR30600:SF7">
    <property type="entry name" value="CYTOCHROME C PEROXIDASE-RELATED"/>
    <property type="match status" value="1"/>
</dbReference>
<gene>
    <name evidence="10" type="primary">ccp_1</name>
    <name evidence="10" type="ORF">Pla175_30670</name>
</gene>
<dbReference type="PROSITE" id="PS51007">
    <property type="entry name" value="CYTC"/>
    <property type="match status" value="2"/>
</dbReference>
<evidence type="ECO:0000313" key="11">
    <source>
        <dbReference type="Proteomes" id="UP000317429"/>
    </source>
</evidence>
<keyword evidence="3 6" id="KW-0479">Metal-binding</keyword>
<feature type="chain" id="PRO_5021774553" evidence="8">
    <location>
        <begin position="29"/>
        <end position="770"/>
    </location>
</feature>
<evidence type="ECO:0000256" key="2">
    <source>
        <dbReference type="ARBA" id="ARBA00022617"/>
    </source>
</evidence>
<dbReference type="GO" id="GO:0009055">
    <property type="term" value="F:electron transfer activity"/>
    <property type="evidence" value="ECO:0007669"/>
    <property type="project" value="InterPro"/>
</dbReference>
<dbReference type="Gene3D" id="1.10.760.10">
    <property type="entry name" value="Cytochrome c-like domain"/>
    <property type="match status" value="2"/>
</dbReference>
<feature type="region of interest" description="Disordered" evidence="7">
    <location>
        <begin position="749"/>
        <end position="770"/>
    </location>
</feature>
<dbReference type="EC" id="1.11.1.5" evidence="10"/>
<keyword evidence="8" id="KW-0732">Signal</keyword>
<dbReference type="InterPro" id="IPR009056">
    <property type="entry name" value="Cyt_c-like_dom"/>
</dbReference>
<name>A0A518DDX8_9BACT</name>
<organism evidence="10 11">
    <name type="scientific">Pirellulimonas nuda</name>
    <dbReference type="NCBI Taxonomy" id="2528009"/>
    <lineage>
        <taxon>Bacteria</taxon>
        <taxon>Pseudomonadati</taxon>
        <taxon>Planctomycetota</taxon>
        <taxon>Planctomycetia</taxon>
        <taxon>Pirellulales</taxon>
        <taxon>Lacipirellulaceae</taxon>
        <taxon>Pirellulimonas</taxon>
    </lineage>
</organism>
<feature type="signal peptide" evidence="8">
    <location>
        <begin position="1"/>
        <end position="28"/>
    </location>
</feature>
<dbReference type="InterPro" id="IPR051395">
    <property type="entry name" value="Cytochrome_c_Peroxidase/MauG"/>
</dbReference>
<dbReference type="InterPro" id="IPR004852">
    <property type="entry name" value="Di-haem_cyt_c_peroxidsae"/>
</dbReference>
<feature type="domain" description="Cytochrome c" evidence="9">
    <location>
        <begin position="617"/>
        <end position="735"/>
    </location>
</feature>
<keyword evidence="11" id="KW-1185">Reference proteome</keyword>
<evidence type="ECO:0000313" key="10">
    <source>
        <dbReference type="EMBL" id="QDU89673.1"/>
    </source>
</evidence>
<dbReference type="Pfam" id="PF03150">
    <property type="entry name" value="CCP_MauG"/>
    <property type="match status" value="1"/>
</dbReference>
<dbReference type="KEGG" id="pnd:Pla175_30670"/>
<evidence type="ECO:0000256" key="6">
    <source>
        <dbReference type="PROSITE-ProRule" id="PRU00433"/>
    </source>
</evidence>
<feature type="domain" description="Cytochrome c" evidence="9">
    <location>
        <begin position="463"/>
        <end position="591"/>
    </location>
</feature>
<dbReference type="RefSeq" id="WP_145286665.1">
    <property type="nucleotide sequence ID" value="NZ_CP036291.1"/>
</dbReference>
<evidence type="ECO:0000259" key="9">
    <source>
        <dbReference type="PROSITE" id="PS51007"/>
    </source>
</evidence>
<evidence type="ECO:0000256" key="5">
    <source>
        <dbReference type="ARBA" id="ARBA00023004"/>
    </source>
</evidence>
<dbReference type="EMBL" id="CP036291">
    <property type="protein sequence ID" value="QDU89673.1"/>
    <property type="molecule type" value="Genomic_DNA"/>
</dbReference>